<gene>
    <name evidence="2" type="ORF">NYF23_02300</name>
</gene>
<protein>
    <submittedName>
        <fullName evidence="2">Zinc ribbon domain-containing protein</fullName>
    </submittedName>
</protein>
<dbReference type="EMBL" id="CP103416">
    <property type="protein sequence ID" value="UVW35453.1"/>
    <property type="molecule type" value="Genomic_DNA"/>
</dbReference>
<evidence type="ECO:0000313" key="3">
    <source>
        <dbReference type="Proteomes" id="UP001059934"/>
    </source>
</evidence>
<dbReference type="InterPro" id="IPR013429">
    <property type="entry name" value="Regulatory_FmdB_Zinc_ribbon"/>
</dbReference>
<sequence>MPLYDYKCQQHGVFSELTTIANMESPVDCPQCGVVSPRILALPPHIVSMMKETKQAMERNEKAQHEPIISTLERRTNDKKHASDCGCSSGKKSNLFYTAEGNKMFPSMRPWMISH</sequence>
<evidence type="ECO:0000313" key="2">
    <source>
        <dbReference type="EMBL" id="UVW35453.1"/>
    </source>
</evidence>
<keyword evidence="3" id="KW-1185">Reference proteome</keyword>
<organism evidence="2 3">
    <name type="scientific">SAR92 clade bacterium H455</name>
    <dbReference type="NCBI Taxonomy" id="2974818"/>
    <lineage>
        <taxon>Bacteria</taxon>
        <taxon>Pseudomonadati</taxon>
        <taxon>Pseudomonadota</taxon>
        <taxon>Gammaproteobacteria</taxon>
        <taxon>Cellvibrionales</taxon>
        <taxon>Porticoccaceae</taxon>
        <taxon>SAR92 clade</taxon>
    </lineage>
</organism>
<dbReference type="SMART" id="SM00834">
    <property type="entry name" value="CxxC_CXXC_SSSS"/>
    <property type="match status" value="1"/>
</dbReference>
<dbReference type="NCBIfam" id="TIGR02605">
    <property type="entry name" value="CxxC_CxxC_SSSS"/>
    <property type="match status" value="1"/>
</dbReference>
<proteinExistence type="predicted"/>
<evidence type="ECO:0000259" key="1">
    <source>
        <dbReference type="SMART" id="SM00834"/>
    </source>
</evidence>
<reference evidence="2" key="1">
    <citation type="submission" date="2022-08" db="EMBL/GenBank/DDBJ databases">
        <title>Catabolic pathway analysis in culturable SAR92 clade bacteria reveals their overlooked roles in DMSP degradation in coastal seas.</title>
        <authorList>
            <person name="He X."/>
            <person name="Zhang X."/>
            <person name="Zhang Y."/>
        </authorList>
    </citation>
    <scope>NUCLEOTIDE SEQUENCE</scope>
    <source>
        <strain evidence="2">H455</strain>
    </source>
</reference>
<dbReference type="Proteomes" id="UP001059934">
    <property type="component" value="Chromosome"/>
</dbReference>
<name>A0ABY5TNM7_9GAMM</name>
<dbReference type="Pfam" id="PF09723">
    <property type="entry name" value="Zn_ribbon_8"/>
    <property type="match status" value="1"/>
</dbReference>
<feature type="domain" description="Putative regulatory protein FmdB zinc ribbon" evidence="1">
    <location>
        <begin position="1"/>
        <end position="41"/>
    </location>
</feature>
<accession>A0ABY5TNM7</accession>